<dbReference type="GO" id="GO:0003729">
    <property type="term" value="F:mRNA binding"/>
    <property type="evidence" value="ECO:0007669"/>
    <property type="project" value="TreeGrafter"/>
</dbReference>
<dbReference type="GO" id="GO:0005783">
    <property type="term" value="C:endoplasmic reticulum"/>
    <property type="evidence" value="ECO:0007669"/>
    <property type="project" value="TreeGrafter"/>
</dbReference>
<feature type="region of interest" description="Disordered" evidence="2">
    <location>
        <begin position="1"/>
        <end position="47"/>
    </location>
</feature>
<name>A0A7S0ZNP3_NOCSC</name>
<protein>
    <submittedName>
        <fullName evidence="3">Uncharacterized protein</fullName>
    </submittedName>
</protein>
<feature type="compositionally biased region" description="Acidic residues" evidence="2">
    <location>
        <begin position="452"/>
        <end position="464"/>
    </location>
</feature>
<keyword evidence="1" id="KW-0175">Coiled coil</keyword>
<evidence type="ECO:0000256" key="1">
    <source>
        <dbReference type="SAM" id="Coils"/>
    </source>
</evidence>
<proteinExistence type="predicted"/>
<accession>A0A7S0ZNP3</accession>
<dbReference type="GO" id="GO:0008298">
    <property type="term" value="P:intracellular mRNA localization"/>
    <property type="evidence" value="ECO:0007669"/>
    <property type="project" value="TreeGrafter"/>
</dbReference>
<dbReference type="AlphaFoldDB" id="A0A7S0ZNP3"/>
<gene>
    <name evidence="3" type="ORF">NSCI0253_LOCUS1751</name>
</gene>
<feature type="coiled-coil region" evidence="1">
    <location>
        <begin position="421"/>
        <end position="448"/>
    </location>
</feature>
<dbReference type="EMBL" id="HBFQ01002591">
    <property type="protein sequence ID" value="CAD8827405.1"/>
    <property type="molecule type" value="Transcribed_RNA"/>
</dbReference>
<organism evidence="3">
    <name type="scientific">Noctiluca scintillans</name>
    <name type="common">Sea sparkle</name>
    <name type="synonym">Red tide dinoflagellate</name>
    <dbReference type="NCBI Taxonomy" id="2966"/>
    <lineage>
        <taxon>Eukaryota</taxon>
        <taxon>Sar</taxon>
        <taxon>Alveolata</taxon>
        <taxon>Dinophyceae</taxon>
        <taxon>Noctilucales</taxon>
        <taxon>Noctilucaceae</taxon>
        <taxon>Noctiluca</taxon>
    </lineage>
</organism>
<evidence type="ECO:0000256" key="2">
    <source>
        <dbReference type="SAM" id="MobiDB-lite"/>
    </source>
</evidence>
<evidence type="ECO:0000313" key="3">
    <source>
        <dbReference type="EMBL" id="CAD8827405.1"/>
    </source>
</evidence>
<feature type="compositionally biased region" description="Low complexity" evidence="2">
    <location>
        <begin position="465"/>
        <end position="477"/>
    </location>
</feature>
<reference evidence="3" key="1">
    <citation type="submission" date="2021-01" db="EMBL/GenBank/DDBJ databases">
        <authorList>
            <person name="Corre E."/>
            <person name="Pelletier E."/>
            <person name="Niang G."/>
            <person name="Scheremetjew M."/>
            <person name="Finn R."/>
            <person name="Kale V."/>
            <person name="Holt S."/>
            <person name="Cochrane G."/>
            <person name="Meng A."/>
            <person name="Brown T."/>
            <person name="Cohen L."/>
        </authorList>
    </citation>
    <scope>NUCLEOTIDE SEQUENCE</scope>
</reference>
<dbReference type="PANTHER" id="PTHR31027">
    <property type="entry name" value="NUCLEAR SEGREGATION PROTEIN BFR1"/>
    <property type="match status" value="1"/>
</dbReference>
<dbReference type="InterPro" id="IPR039604">
    <property type="entry name" value="Bfr1"/>
</dbReference>
<dbReference type="GO" id="GO:0042175">
    <property type="term" value="C:nuclear outer membrane-endoplasmic reticulum membrane network"/>
    <property type="evidence" value="ECO:0007669"/>
    <property type="project" value="TreeGrafter"/>
</dbReference>
<feature type="coiled-coil region" evidence="1">
    <location>
        <begin position="237"/>
        <end position="264"/>
    </location>
</feature>
<dbReference type="PANTHER" id="PTHR31027:SF2">
    <property type="entry name" value="LEBERCILIN DOMAIN-CONTAINING PROTEIN"/>
    <property type="match status" value="1"/>
</dbReference>
<sequence length="477" mass="54140">MAPKAKASAGTPAATGQAKEKKPVKKEKNPEDEIPKVPAPDREAHDERVKEITTAVETIQQEVRSISAEIQGKSTGKEEFMSKKNDLKANLDRCSNKITELQEQKSGILGQVTERVAEGKEMKAQLNKMKKTLGYTSEDAIDERIASIEYRMWTESITLKEEKKLLAEIADLKRNKPKVSEYNKKEEEMNSFDPSLSLKDQLTKINEQMKLFFDEKKGYSAQYAELVSERQGVTGDMKGLFDKREELNQKMQEKIQERSQVKDEFRAAMNTFNDYTNAVRRARQDRAMEEKRARQADWEKEQRIRKADKLDTQPHLAETTLLEQTILFCKGLLPKDADASGSKDKVVRDVVAPDGAMVLLSKDKREEEFYFAPTKKKTAAKGSKVKKPDSKAIKHTMYTFQLFEKLKIDAPITTDDLPGTLAALEAQMASYNDKIKEWEAKRDELKRKILEDGYDPDVEVEDTAAEPAVESAASPES</sequence>
<feature type="compositionally biased region" description="Basic and acidic residues" evidence="2">
    <location>
        <begin position="18"/>
        <end position="47"/>
    </location>
</feature>
<dbReference type="GO" id="GO:1990904">
    <property type="term" value="C:ribonucleoprotein complex"/>
    <property type="evidence" value="ECO:0007669"/>
    <property type="project" value="TreeGrafter"/>
</dbReference>
<feature type="region of interest" description="Disordered" evidence="2">
    <location>
        <begin position="451"/>
        <end position="477"/>
    </location>
</feature>